<keyword evidence="9" id="KW-0325">Glycoprotein</keyword>
<keyword evidence="4" id="KW-0337">GPI-anchor biosynthesis</keyword>
<accession>A0A1D1ZQD9</accession>
<evidence type="ECO:0000256" key="11">
    <source>
        <dbReference type="SAM" id="SignalP"/>
    </source>
</evidence>
<evidence type="ECO:0000313" key="12">
    <source>
        <dbReference type="EMBL" id="JAT69200.1"/>
    </source>
</evidence>
<dbReference type="InterPro" id="IPR040039">
    <property type="entry name" value="PIGX"/>
</dbReference>
<dbReference type="EMBL" id="GDKF01009422">
    <property type="protein sequence ID" value="JAT69200.1"/>
    <property type="molecule type" value="Transcribed_RNA"/>
</dbReference>
<dbReference type="AlphaFoldDB" id="A0A1D1ZQD9"/>
<evidence type="ECO:0000256" key="4">
    <source>
        <dbReference type="ARBA" id="ARBA00022502"/>
    </source>
</evidence>
<evidence type="ECO:0000256" key="7">
    <source>
        <dbReference type="ARBA" id="ARBA00022989"/>
    </source>
</evidence>
<proteinExistence type="inferred from homology"/>
<comment type="pathway">
    <text evidence="2">Glycolipid biosynthesis; glycosylphosphatidylinositol-anchor biosynthesis.</text>
</comment>
<reference evidence="12" key="1">
    <citation type="submission" date="2015-08" db="EMBL/GenBank/DDBJ databases">
        <authorList>
            <person name="Babu N.S."/>
            <person name="Beckwith C.J."/>
            <person name="Beseler K.G."/>
            <person name="Brison A."/>
            <person name="Carone J.V."/>
            <person name="Caskin T.P."/>
            <person name="Diamond M."/>
            <person name="Durham M.E."/>
            <person name="Foxe J.M."/>
            <person name="Go M."/>
            <person name="Henderson B.A."/>
            <person name="Jones I.B."/>
            <person name="McGettigan J.A."/>
            <person name="Micheletti S.J."/>
            <person name="Nasrallah M.E."/>
            <person name="Ortiz D."/>
            <person name="Piller C.R."/>
            <person name="Privatt S.R."/>
            <person name="Schneider S.L."/>
            <person name="Sharp S."/>
            <person name="Smith T.C."/>
            <person name="Stanton J.D."/>
            <person name="Ullery H.E."/>
            <person name="Wilson R.J."/>
            <person name="Serrano M.G."/>
            <person name="Buck G."/>
            <person name="Lee V."/>
            <person name="Wang Y."/>
            <person name="Carvalho R."/>
            <person name="Voegtly L."/>
            <person name="Shi R."/>
            <person name="Duckworth R."/>
            <person name="Johnson A."/>
            <person name="Loviza R."/>
            <person name="Walstead R."/>
            <person name="Shah Z."/>
            <person name="Kiflezghi M."/>
            <person name="Wade K."/>
            <person name="Ball S.L."/>
            <person name="Bradley K.W."/>
            <person name="Asai D.J."/>
            <person name="Bowman C.A."/>
            <person name="Russell D.A."/>
            <person name="Pope W.H."/>
            <person name="Jacobs-Sera D."/>
            <person name="Hendrix R.W."/>
            <person name="Hatfull G.F."/>
        </authorList>
    </citation>
    <scope>NUCLEOTIDE SEQUENCE</scope>
</reference>
<dbReference type="PANTHER" id="PTHR28650">
    <property type="entry name" value="PHOSPHATIDYLINOSITOL-GLYCAN BIOSYNTHESIS CLASS X PROTEIN"/>
    <property type="match status" value="1"/>
</dbReference>
<evidence type="ECO:0008006" key="13">
    <source>
        <dbReference type="Google" id="ProtNLM"/>
    </source>
</evidence>
<comment type="subcellular location">
    <subcellularLocation>
        <location evidence="1">Endoplasmic reticulum membrane</location>
        <topology evidence="1">Single-pass membrane protein</topology>
    </subcellularLocation>
</comment>
<name>A0A1D1ZQD9_AUXPR</name>
<dbReference type="InterPro" id="IPR013233">
    <property type="entry name" value="PIG-X/PBN1"/>
</dbReference>
<keyword evidence="6" id="KW-0256">Endoplasmic reticulum</keyword>
<comment type="similarity">
    <text evidence="3">Belongs to the PIGX family.</text>
</comment>
<keyword evidence="5 10" id="KW-0812">Transmembrane</keyword>
<dbReference type="PANTHER" id="PTHR28650:SF1">
    <property type="entry name" value="PHOSPHATIDYLINOSITOL-GLYCAN BIOSYNTHESIS CLASS X PROTEIN"/>
    <property type="match status" value="1"/>
</dbReference>
<feature type="signal peptide" evidence="11">
    <location>
        <begin position="1"/>
        <end position="22"/>
    </location>
</feature>
<evidence type="ECO:0000256" key="9">
    <source>
        <dbReference type="ARBA" id="ARBA00023180"/>
    </source>
</evidence>
<evidence type="ECO:0000256" key="6">
    <source>
        <dbReference type="ARBA" id="ARBA00022824"/>
    </source>
</evidence>
<feature type="chain" id="PRO_5008901171" description="Phosphatidylinositol-glycan biosynthesis class X protein" evidence="11">
    <location>
        <begin position="23"/>
        <end position="257"/>
    </location>
</feature>
<organism evidence="12">
    <name type="scientific">Auxenochlorella protothecoides</name>
    <name type="common">Green microalga</name>
    <name type="synonym">Chlorella protothecoides</name>
    <dbReference type="NCBI Taxonomy" id="3075"/>
    <lineage>
        <taxon>Eukaryota</taxon>
        <taxon>Viridiplantae</taxon>
        <taxon>Chlorophyta</taxon>
        <taxon>core chlorophytes</taxon>
        <taxon>Trebouxiophyceae</taxon>
        <taxon>Chlorellales</taxon>
        <taxon>Chlorellaceae</taxon>
        <taxon>Auxenochlorella</taxon>
    </lineage>
</organism>
<evidence type="ECO:0000256" key="2">
    <source>
        <dbReference type="ARBA" id="ARBA00004687"/>
    </source>
</evidence>
<dbReference type="GO" id="GO:0006506">
    <property type="term" value="P:GPI anchor biosynthetic process"/>
    <property type="evidence" value="ECO:0007669"/>
    <property type="project" value="UniProtKB-UniPathway"/>
</dbReference>
<keyword evidence="8 10" id="KW-0472">Membrane</keyword>
<evidence type="ECO:0000256" key="1">
    <source>
        <dbReference type="ARBA" id="ARBA00004389"/>
    </source>
</evidence>
<dbReference type="GO" id="GO:0005789">
    <property type="term" value="C:endoplasmic reticulum membrane"/>
    <property type="evidence" value="ECO:0007669"/>
    <property type="project" value="UniProtKB-SubCell"/>
</dbReference>
<keyword evidence="11" id="KW-0732">Signal</keyword>
<dbReference type="Pfam" id="PF08320">
    <property type="entry name" value="PIG-X"/>
    <property type="match status" value="1"/>
</dbReference>
<protein>
    <recommendedName>
        <fullName evidence="13">Phosphatidylinositol-glycan biosynthesis class X protein</fullName>
    </recommendedName>
</protein>
<evidence type="ECO:0000256" key="10">
    <source>
        <dbReference type="SAM" id="Phobius"/>
    </source>
</evidence>
<evidence type="ECO:0000256" key="8">
    <source>
        <dbReference type="ARBA" id="ARBA00023136"/>
    </source>
</evidence>
<keyword evidence="7 10" id="KW-1133">Transmembrane helix</keyword>
<sequence length="257" mass="27690">MGLRRAASTATLMRGAWTVVTATLVSQFIGAAALGQSHVIKEALEYYCGPSGNCPLHLQSDPVVIRRVLEGSGAHRSLVVSVPVTAVHDTKRLLLLQPLPAEIFADVYQLQSAAAVGEVPPTLLHGRVDVENITLWADPTVLAVELQLAAQETAREELLARVPLHARYPLLLRELPWWRSMHAAVELPPPQLLLVPRAAAQSRRASAEEVPAVLTDSAPLIWRMPAGNQAAREPITWASAAAVILATSFLLWTAATS</sequence>
<evidence type="ECO:0000256" key="5">
    <source>
        <dbReference type="ARBA" id="ARBA00022692"/>
    </source>
</evidence>
<dbReference type="UniPathway" id="UPA00196"/>
<gene>
    <name evidence="12" type="ORF">g.33114</name>
</gene>
<evidence type="ECO:0000256" key="3">
    <source>
        <dbReference type="ARBA" id="ARBA00010345"/>
    </source>
</evidence>
<feature type="transmembrane region" description="Helical" evidence="10">
    <location>
        <begin position="235"/>
        <end position="255"/>
    </location>
</feature>